<dbReference type="PROSITE" id="PS50297">
    <property type="entry name" value="ANK_REP_REGION"/>
    <property type="match status" value="1"/>
</dbReference>
<keyword evidence="5" id="KW-0406">Ion transport</keyword>
<keyword evidence="2" id="KW-0716">Sensory transduction</keyword>
<keyword evidence="10" id="KW-1185">Reference proteome</keyword>
<dbReference type="InterPro" id="IPR052076">
    <property type="entry name" value="TRP_cation_channel"/>
</dbReference>
<name>A0A545UYZ9_9HYPO</name>
<dbReference type="SUPFAM" id="SSF48403">
    <property type="entry name" value="Ankyrin repeat"/>
    <property type="match status" value="3"/>
</dbReference>
<protein>
    <submittedName>
        <fullName evidence="9">Ankyrin 2,3/unc44</fullName>
    </submittedName>
</protein>
<evidence type="ECO:0000256" key="7">
    <source>
        <dbReference type="ARBA" id="ARBA00023303"/>
    </source>
</evidence>
<evidence type="ECO:0000256" key="5">
    <source>
        <dbReference type="ARBA" id="ARBA00023065"/>
    </source>
</evidence>
<evidence type="ECO:0000256" key="2">
    <source>
        <dbReference type="ARBA" id="ARBA00022606"/>
    </source>
</evidence>
<organism evidence="9 10">
    <name type="scientific">Cordyceps javanica</name>
    <dbReference type="NCBI Taxonomy" id="43265"/>
    <lineage>
        <taxon>Eukaryota</taxon>
        <taxon>Fungi</taxon>
        <taxon>Dikarya</taxon>
        <taxon>Ascomycota</taxon>
        <taxon>Pezizomycotina</taxon>
        <taxon>Sordariomycetes</taxon>
        <taxon>Hypocreomycetidae</taxon>
        <taxon>Hypocreales</taxon>
        <taxon>Cordycipitaceae</taxon>
        <taxon>Cordyceps</taxon>
    </lineage>
</organism>
<keyword evidence="3" id="KW-0677">Repeat</keyword>
<evidence type="ECO:0000256" key="8">
    <source>
        <dbReference type="PROSITE-ProRule" id="PRU00023"/>
    </source>
</evidence>
<proteinExistence type="predicted"/>
<keyword evidence="7" id="KW-0407">Ion channel</keyword>
<dbReference type="PROSITE" id="PS50088">
    <property type="entry name" value="ANK_REPEAT"/>
    <property type="match status" value="2"/>
</dbReference>
<evidence type="ECO:0000256" key="1">
    <source>
        <dbReference type="ARBA" id="ARBA00022448"/>
    </source>
</evidence>
<dbReference type="EMBL" id="SPUK01000009">
    <property type="protein sequence ID" value="TQV94704.1"/>
    <property type="molecule type" value="Genomic_DNA"/>
</dbReference>
<accession>A0A545UYZ9</accession>
<evidence type="ECO:0000313" key="10">
    <source>
        <dbReference type="Proteomes" id="UP000315783"/>
    </source>
</evidence>
<keyword evidence="4 8" id="KW-0040">ANK repeat</keyword>
<dbReference type="InterPro" id="IPR036770">
    <property type="entry name" value="Ankyrin_rpt-contain_sf"/>
</dbReference>
<feature type="repeat" description="ANK" evidence="8">
    <location>
        <begin position="551"/>
        <end position="583"/>
    </location>
</feature>
<comment type="caution">
    <text evidence="9">The sequence shown here is derived from an EMBL/GenBank/DDBJ whole genome shotgun (WGS) entry which is preliminary data.</text>
</comment>
<evidence type="ECO:0000256" key="3">
    <source>
        <dbReference type="ARBA" id="ARBA00022737"/>
    </source>
</evidence>
<dbReference type="AlphaFoldDB" id="A0A545UYZ9"/>
<keyword evidence="1" id="KW-0813">Transport</keyword>
<dbReference type="SMART" id="SM00248">
    <property type="entry name" value="ANK"/>
    <property type="match status" value="10"/>
</dbReference>
<keyword evidence="6" id="KW-0325">Glycoprotein</keyword>
<dbReference type="Pfam" id="PF12796">
    <property type="entry name" value="Ank_2"/>
    <property type="match status" value="2"/>
</dbReference>
<sequence>MTQDMDSLPLWRQPQRAMKRLSGIYWTTARVLEEWIKRASTRYIMLPGHGIRFGLPAPYAADRESILKQLLEAMNEEMRGSSLEAAVSHGYDDFFDILVEAGVLMDSSSLLETAFLGNTEGHVKIAKALLENHEPVIGDRALNHICQSNGPYAFEMAQICLNKGVKPIPAKSSDPLPLQAACRVGNLNLIKLLLDAGDGCKNKYTKKHYKEIREAICQSADMECYKLICQRLPLVTFNGESGADMVTAACCANDEKTVRQILTLSSSHELCPDKNDLNYALRQAWQHGNAEMMELLLNFGVDTKLTDSAGFTILNQFFWALGDEEQQLLCLELLLRYGADPMAENRAGYTALHMACFAGSVKCARLLLNKYSAKSQILDSGYFSPLLLAVMSGEPEMVKELVGQGAEITPIYGDNHTMLHEACRLPEPDDMIQYVLQLTGGSIDLRSDLHWNQPRNGWVLRNHEAPERRRLINPNSWDQWLKPSFNDREYTSLTYLLELSKLSLSSDTLEQLVKASGDDLDKLLIVACEQGHYDAVEMLIKCGANPNGGLNGVGPLCCAVTSYHLDIVKLLVARGAKIDNMIHFDSFWIEDEVKESLARHGGIRKFLLASGADLESVKIRE</sequence>
<dbReference type="GO" id="GO:1902495">
    <property type="term" value="C:transmembrane transporter complex"/>
    <property type="evidence" value="ECO:0007669"/>
    <property type="project" value="TreeGrafter"/>
</dbReference>
<evidence type="ECO:0000256" key="4">
    <source>
        <dbReference type="ARBA" id="ARBA00023043"/>
    </source>
</evidence>
<feature type="repeat" description="ANK" evidence="8">
    <location>
        <begin position="276"/>
        <end position="308"/>
    </location>
</feature>
<dbReference type="GO" id="GO:0022857">
    <property type="term" value="F:transmembrane transporter activity"/>
    <property type="evidence" value="ECO:0007669"/>
    <property type="project" value="TreeGrafter"/>
</dbReference>
<dbReference type="Gene3D" id="1.25.40.20">
    <property type="entry name" value="Ankyrin repeat-containing domain"/>
    <property type="match status" value="3"/>
</dbReference>
<dbReference type="GO" id="GO:0034220">
    <property type="term" value="P:monoatomic ion transmembrane transport"/>
    <property type="evidence" value="ECO:0007669"/>
    <property type="project" value="UniProtKB-KW"/>
</dbReference>
<dbReference type="PANTHER" id="PTHR47143:SF1">
    <property type="entry name" value="ION_TRANS DOMAIN-CONTAINING PROTEIN"/>
    <property type="match status" value="1"/>
</dbReference>
<dbReference type="Proteomes" id="UP000315783">
    <property type="component" value="Unassembled WGS sequence"/>
</dbReference>
<dbReference type="PANTHER" id="PTHR47143">
    <property type="entry name" value="TRANSIENT RECEPTOR POTENTIAL CATION CHANNEL PROTEIN PAINLESS"/>
    <property type="match status" value="1"/>
</dbReference>
<dbReference type="STRING" id="43265.A0A545UYZ9"/>
<evidence type="ECO:0000256" key="6">
    <source>
        <dbReference type="ARBA" id="ARBA00023180"/>
    </source>
</evidence>
<dbReference type="InterPro" id="IPR002110">
    <property type="entry name" value="Ankyrin_rpt"/>
</dbReference>
<reference evidence="9 10" key="1">
    <citation type="journal article" date="2019" name="Appl. Microbiol. Biotechnol.">
        <title>Genome sequence of Isaria javanica and comparative genome analysis insights into family S53 peptidase evolution in fungal entomopathogens.</title>
        <authorList>
            <person name="Lin R."/>
            <person name="Zhang X."/>
            <person name="Xin B."/>
            <person name="Zou M."/>
            <person name="Gao Y."/>
            <person name="Qin F."/>
            <person name="Hu Q."/>
            <person name="Xie B."/>
            <person name="Cheng X."/>
        </authorList>
    </citation>
    <scope>NUCLEOTIDE SEQUENCE [LARGE SCALE GENOMIC DNA]</scope>
    <source>
        <strain evidence="9 10">IJ1G</strain>
    </source>
</reference>
<evidence type="ECO:0000313" key="9">
    <source>
        <dbReference type="EMBL" id="TQV94704.1"/>
    </source>
</evidence>
<gene>
    <name evidence="9" type="ORF">IF1G_06715</name>
</gene>